<evidence type="ECO:0000256" key="10">
    <source>
        <dbReference type="ARBA" id="ARBA00023136"/>
    </source>
</evidence>
<comment type="caution">
    <text evidence="14">The sequence shown here is derived from an EMBL/GenBank/DDBJ whole genome shotgun (WGS) entry which is preliminary data.</text>
</comment>
<dbReference type="InterPro" id="IPR050668">
    <property type="entry name" value="Cytochrome_b5"/>
</dbReference>
<gene>
    <name evidence="14" type="primary">gb25197</name>
    <name evidence="14" type="ORF">PR202_gb25197</name>
</gene>
<keyword evidence="8 12" id="KW-1133">Transmembrane helix</keyword>
<dbReference type="InterPro" id="IPR036400">
    <property type="entry name" value="Cyt_B5-like_heme/steroid_sf"/>
</dbReference>
<dbReference type="AlphaFoldDB" id="A0AAV5FN62"/>
<keyword evidence="7" id="KW-0249">Electron transport</keyword>
<keyword evidence="4 12" id="KW-0812">Transmembrane</keyword>
<comment type="subcellular location">
    <subcellularLocation>
        <location evidence="1">Endoplasmic reticulum membrane</location>
        <topology evidence="1">Single-pass membrane protein</topology>
        <orientation evidence="1">Cytoplasmic side</orientation>
    </subcellularLocation>
</comment>
<evidence type="ECO:0000313" key="15">
    <source>
        <dbReference type="Proteomes" id="UP001054889"/>
    </source>
</evidence>
<dbReference type="PROSITE" id="PS00191">
    <property type="entry name" value="CYTOCHROME_B5_1"/>
    <property type="match status" value="1"/>
</dbReference>
<reference evidence="14" key="2">
    <citation type="submission" date="2021-12" db="EMBL/GenBank/DDBJ databases">
        <title>Resequencing data analysis of finger millet.</title>
        <authorList>
            <person name="Hatakeyama M."/>
            <person name="Aluri S."/>
            <person name="Balachadran M.T."/>
            <person name="Sivarajan S.R."/>
            <person name="Poveda L."/>
            <person name="Shimizu-Inatsugi R."/>
            <person name="Schlapbach R."/>
            <person name="Sreeman S.M."/>
            <person name="Shimizu K.K."/>
        </authorList>
    </citation>
    <scope>NUCLEOTIDE SEQUENCE</scope>
</reference>
<keyword evidence="3 12" id="KW-0349">Heme</keyword>
<dbReference type="EMBL" id="BQKI01000088">
    <property type="protein sequence ID" value="GJN36348.1"/>
    <property type="molecule type" value="Genomic_DNA"/>
</dbReference>
<feature type="domain" description="Cytochrome b5 heme-binding" evidence="13">
    <location>
        <begin position="4"/>
        <end position="114"/>
    </location>
</feature>
<sequence length="169" mass="18838">MSSTKVFTLEEVAKHNTKDDCWLIIGGKVYISSLLLLLPHRPPVMADPQIPAQDLDFASRNQVYDVTKFLEDHPGGDDVLLSSTAKDVTDDFEDVGHSTTARAMMDEYFLGDIDSSTIPARTKYVPPKQPHYNQDKTPEFIIKILQFLVPLAILGLAVAVRIYTKSESS</sequence>
<dbReference type="InterPro" id="IPR001199">
    <property type="entry name" value="Cyt_B5-like_heme/steroid-bd"/>
</dbReference>
<dbReference type="PRINTS" id="PR00363">
    <property type="entry name" value="CYTOCHROMEB5"/>
</dbReference>
<accession>A0AAV5FN62</accession>
<evidence type="ECO:0000256" key="4">
    <source>
        <dbReference type="ARBA" id="ARBA00022692"/>
    </source>
</evidence>
<protein>
    <recommendedName>
        <fullName evidence="13">Cytochrome b5 heme-binding domain-containing protein</fullName>
    </recommendedName>
</protein>
<feature type="transmembrane region" description="Helical" evidence="12">
    <location>
        <begin position="140"/>
        <end position="163"/>
    </location>
</feature>
<dbReference type="PANTHER" id="PTHR19359">
    <property type="entry name" value="CYTOCHROME B5"/>
    <property type="match status" value="1"/>
</dbReference>
<comment type="caution">
    <text evidence="12">Lacks conserved residue(s) required for the propagation of feature annotation.</text>
</comment>
<keyword evidence="6" id="KW-0256">Endoplasmic reticulum</keyword>
<dbReference type="GO" id="GO:0020037">
    <property type="term" value="F:heme binding"/>
    <property type="evidence" value="ECO:0007669"/>
    <property type="project" value="UniProtKB-UniRule"/>
</dbReference>
<evidence type="ECO:0000256" key="8">
    <source>
        <dbReference type="ARBA" id="ARBA00022989"/>
    </source>
</evidence>
<dbReference type="Pfam" id="PF00173">
    <property type="entry name" value="Cyt-b5"/>
    <property type="match status" value="2"/>
</dbReference>
<evidence type="ECO:0000256" key="5">
    <source>
        <dbReference type="ARBA" id="ARBA00022723"/>
    </source>
</evidence>
<dbReference type="SUPFAM" id="SSF55856">
    <property type="entry name" value="Cytochrome b5-like heme/steroid binding domain"/>
    <property type="match status" value="2"/>
</dbReference>
<evidence type="ECO:0000313" key="14">
    <source>
        <dbReference type="EMBL" id="GJN36348.1"/>
    </source>
</evidence>
<evidence type="ECO:0000256" key="3">
    <source>
        <dbReference type="ARBA" id="ARBA00022617"/>
    </source>
</evidence>
<evidence type="ECO:0000256" key="6">
    <source>
        <dbReference type="ARBA" id="ARBA00022824"/>
    </source>
</evidence>
<dbReference type="SMART" id="SM01117">
    <property type="entry name" value="Cyt-b5"/>
    <property type="match status" value="1"/>
</dbReference>
<evidence type="ECO:0000256" key="1">
    <source>
        <dbReference type="ARBA" id="ARBA00004131"/>
    </source>
</evidence>
<dbReference type="InterPro" id="IPR018506">
    <property type="entry name" value="Cyt_B5_heme-BS"/>
</dbReference>
<organism evidence="14 15">
    <name type="scientific">Eleusine coracana subsp. coracana</name>
    <dbReference type="NCBI Taxonomy" id="191504"/>
    <lineage>
        <taxon>Eukaryota</taxon>
        <taxon>Viridiplantae</taxon>
        <taxon>Streptophyta</taxon>
        <taxon>Embryophyta</taxon>
        <taxon>Tracheophyta</taxon>
        <taxon>Spermatophyta</taxon>
        <taxon>Magnoliopsida</taxon>
        <taxon>Liliopsida</taxon>
        <taxon>Poales</taxon>
        <taxon>Poaceae</taxon>
        <taxon>PACMAD clade</taxon>
        <taxon>Chloridoideae</taxon>
        <taxon>Cynodonteae</taxon>
        <taxon>Eleusininae</taxon>
        <taxon>Eleusine</taxon>
    </lineage>
</organism>
<dbReference type="GO" id="GO:0005789">
    <property type="term" value="C:endoplasmic reticulum membrane"/>
    <property type="evidence" value="ECO:0007669"/>
    <property type="project" value="UniProtKB-SubCell"/>
</dbReference>
<evidence type="ECO:0000256" key="12">
    <source>
        <dbReference type="RuleBase" id="RU362121"/>
    </source>
</evidence>
<keyword evidence="5 12" id="KW-0479">Metal-binding</keyword>
<reference evidence="14" key="1">
    <citation type="journal article" date="2018" name="DNA Res.">
        <title>Multiple hybrid de novo genome assembly of finger millet, an orphan allotetraploid crop.</title>
        <authorList>
            <person name="Hatakeyama M."/>
            <person name="Aluri S."/>
            <person name="Balachadran M.T."/>
            <person name="Sivarajan S.R."/>
            <person name="Patrignani A."/>
            <person name="Gruter S."/>
            <person name="Poveda L."/>
            <person name="Shimizu-Inatsugi R."/>
            <person name="Baeten J."/>
            <person name="Francoijs K.J."/>
            <person name="Nataraja K.N."/>
            <person name="Reddy Y.A.N."/>
            <person name="Phadnis S."/>
            <person name="Ravikumar R.L."/>
            <person name="Schlapbach R."/>
            <person name="Sreeman S.M."/>
            <person name="Shimizu K.K."/>
        </authorList>
    </citation>
    <scope>NUCLEOTIDE SEQUENCE</scope>
</reference>
<dbReference type="PANTHER" id="PTHR19359:SF129">
    <property type="entry name" value="CYTOCHROME B5 ISOFORM B"/>
    <property type="match status" value="1"/>
</dbReference>
<dbReference type="Proteomes" id="UP001054889">
    <property type="component" value="Unassembled WGS sequence"/>
</dbReference>
<dbReference type="Gene3D" id="3.10.120.10">
    <property type="entry name" value="Cytochrome b5-like heme/steroid binding domain"/>
    <property type="match status" value="2"/>
</dbReference>
<evidence type="ECO:0000256" key="2">
    <source>
        <dbReference type="ARBA" id="ARBA00022448"/>
    </source>
</evidence>
<evidence type="ECO:0000256" key="9">
    <source>
        <dbReference type="ARBA" id="ARBA00023004"/>
    </source>
</evidence>
<keyword evidence="2" id="KW-0813">Transport</keyword>
<keyword evidence="15" id="KW-1185">Reference proteome</keyword>
<dbReference type="PROSITE" id="PS50255">
    <property type="entry name" value="CYTOCHROME_B5_2"/>
    <property type="match status" value="1"/>
</dbReference>
<name>A0AAV5FN62_ELECO</name>
<evidence type="ECO:0000256" key="7">
    <source>
        <dbReference type="ARBA" id="ARBA00022982"/>
    </source>
</evidence>
<proteinExistence type="inferred from homology"/>
<keyword evidence="9 12" id="KW-0408">Iron</keyword>
<evidence type="ECO:0000259" key="13">
    <source>
        <dbReference type="PROSITE" id="PS50255"/>
    </source>
</evidence>
<dbReference type="GO" id="GO:0046872">
    <property type="term" value="F:metal ion binding"/>
    <property type="evidence" value="ECO:0007669"/>
    <property type="project" value="UniProtKB-UniRule"/>
</dbReference>
<keyword evidence="10 12" id="KW-0472">Membrane</keyword>
<comment type="similarity">
    <text evidence="11 12">Belongs to the cytochrome b5 family.</text>
</comment>
<feature type="transmembrane region" description="Helical" evidence="12">
    <location>
        <begin position="21"/>
        <end position="38"/>
    </location>
</feature>
<evidence type="ECO:0000256" key="11">
    <source>
        <dbReference type="ARBA" id="ARBA00038168"/>
    </source>
</evidence>